<dbReference type="GO" id="GO:0005634">
    <property type="term" value="C:nucleus"/>
    <property type="evidence" value="ECO:0007669"/>
    <property type="project" value="UniProtKB-SubCell"/>
</dbReference>
<proteinExistence type="predicted"/>
<evidence type="ECO:0000256" key="2">
    <source>
        <dbReference type="ARBA" id="ARBA00022491"/>
    </source>
</evidence>
<evidence type="ECO:0000256" key="5">
    <source>
        <dbReference type="ARBA" id="ARBA00023242"/>
    </source>
</evidence>
<dbReference type="PROSITE" id="PS51754">
    <property type="entry name" value="OVATE"/>
    <property type="match status" value="1"/>
</dbReference>
<comment type="subcellular location">
    <subcellularLocation>
        <location evidence="1">Nucleus</location>
    </subcellularLocation>
</comment>
<dbReference type="Proteomes" id="UP001054889">
    <property type="component" value="Unassembled WGS sequence"/>
</dbReference>
<keyword evidence="5" id="KW-0539">Nucleus</keyword>
<keyword evidence="4" id="KW-0804">Transcription</keyword>
<sequence>MPLCCVDCKPCNTGCIRALFKCRCPTFQLRRALGKMKVGDGRRRRRRAGSFSSVRAVFWPLMSMRSDADARADDRPPSASTDDSPRGAASTTAARARDVTAPTTTAARVLALQTRLGGDVREHAKVVDDEVEDVEGACRSFEKHLMEMLVEERKVMDLTDVEELLCCWEKLRSPVFVQLVGRFYGELCMDLFSGSDDDDDLSCEQQQQVV</sequence>
<reference evidence="8" key="2">
    <citation type="submission" date="2021-12" db="EMBL/GenBank/DDBJ databases">
        <title>Resequencing data analysis of finger millet.</title>
        <authorList>
            <person name="Hatakeyama M."/>
            <person name="Aluri S."/>
            <person name="Balachadran M.T."/>
            <person name="Sivarajan S.R."/>
            <person name="Poveda L."/>
            <person name="Shimizu-Inatsugi R."/>
            <person name="Schlapbach R."/>
            <person name="Sreeman S.M."/>
            <person name="Shimizu K.K."/>
        </authorList>
    </citation>
    <scope>NUCLEOTIDE SEQUENCE</scope>
</reference>
<accession>A0AAV5FF74</accession>
<dbReference type="PANTHER" id="PTHR34042:SF7">
    <property type="entry name" value="OS07G0679100 PROTEIN"/>
    <property type="match status" value="1"/>
</dbReference>
<comment type="caution">
    <text evidence="8">The sequence shown here is derived from an EMBL/GenBank/DDBJ whole genome shotgun (WGS) entry which is preliminary data.</text>
</comment>
<evidence type="ECO:0000256" key="3">
    <source>
        <dbReference type="ARBA" id="ARBA00023015"/>
    </source>
</evidence>
<evidence type="ECO:0000256" key="6">
    <source>
        <dbReference type="SAM" id="MobiDB-lite"/>
    </source>
</evidence>
<feature type="domain" description="OVATE" evidence="7">
    <location>
        <begin position="130"/>
        <end position="190"/>
    </location>
</feature>
<dbReference type="GO" id="GO:0045892">
    <property type="term" value="P:negative regulation of DNA-templated transcription"/>
    <property type="evidence" value="ECO:0007669"/>
    <property type="project" value="InterPro"/>
</dbReference>
<name>A0AAV5FF74_ELECO</name>
<evidence type="ECO:0000313" key="9">
    <source>
        <dbReference type="Proteomes" id="UP001054889"/>
    </source>
</evidence>
<evidence type="ECO:0000256" key="4">
    <source>
        <dbReference type="ARBA" id="ARBA00023163"/>
    </source>
</evidence>
<feature type="region of interest" description="Disordered" evidence="6">
    <location>
        <begin position="68"/>
        <end position="99"/>
    </location>
</feature>
<dbReference type="InterPro" id="IPR006458">
    <property type="entry name" value="Ovate_C"/>
</dbReference>
<evidence type="ECO:0000259" key="7">
    <source>
        <dbReference type="PROSITE" id="PS51754"/>
    </source>
</evidence>
<feature type="compositionally biased region" description="Low complexity" evidence="6">
    <location>
        <begin position="86"/>
        <end position="99"/>
    </location>
</feature>
<keyword evidence="9" id="KW-1185">Reference proteome</keyword>
<evidence type="ECO:0000313" key="8">
    <source>
        <dbReference type="EMBL" id="GJN33424.1"/>
    </source>
</evidence>
<keyword evidence="2" id="KW-0678">Repressor</keyword>
<dbReference type="EMBL" id="BQKI01000084">
    <property type="protein sequence ID" value="GJN33424.1"/>
    <property type="molecule type" value="Genomic_DNA"/>
</dbReference>
<protein>
    <recommendedName>
        <fullName evidence="7">OVATE domain-containing protein</fullName>
    </recommendedName>
</protein>
<evidence type="ECO:0000256" key="1">
    <source>
        <dbReference type="ARBA" id="ARBA00004123"/>
    </source>
</evidence>
<reference evidence="8" key="1">
    <citation type="journal article" date="2018" name="DNA Res.">
        <title>Multiple hybrid de novo genome assembly of finger millet, an orphan allotetraploid crop.</title>
        <authorList>
            <person name="Hatakeyama M."/>
            <person name="Aluri S."/>
            <person name="Balachadran M.T."/>
            <person name="Sivarajan S.R."/>
            <person name="Patrignani A."/>
            <person name="Gruter S."/>
            <person name="Poveda L."/>
            <person name="Shimizu-Inatsugi R."/>
            <person name="Baeten J."/>
            <person name="Francoijs K.J."/>
            <person name="Nataraja K.N."/>
            <person name="Reddy Y.A.N."/>
            <person name="Phadnis S."/>
            <person name="Ravikumar R.L."/>
            <person name="Schlapbach R."/>
            <person name="Sreeman S.M."/>
            <person name="Shimizu K.K."/>
        </authorList>
    </citation>
    <scope>NUCLEOTIDE SEQUENCE</scope>
</reference>
<organism evidence="8 9">
    <name type="scientific">Eleusine coracana subsp. coracana</name>
    <dbReference type="NCBI Taxonomy" id="191504"/>
    <lineage>
        <taxon>Eukaryota</taxon>
        <taxon>Viridiplantae</taxon>
        <taxon>Streptophyta</taxon>
        <taxon>Embryophyta</taxon>
        <taxon>Tracheophyta</taxon>
        <taxon>Spermatophyta</taxon>
        <taxon>Magnoliopsida</taxon>
        <taxon>Liliopsida</taxon>
        <taxon>Poales</taxon>
        <taxon>Poaceae</taxon>
        <taxon>PACMAD clade</taxon>
        <taxon>Chloridoideae</taxon>
        <taxon>Cynodonteae</taxon>
        <taxon>Eleusininae</taxon>
        <taxon>Eleusine</taxon>
    </lineage>
</organism>
<dbReference type="AlphaFoldDB" id="A0AAV5FF74"/>
<keyword evidence="3" id="KW-0805">Transcription regulation</keyword>
<dbReference type="PANTHER" id="PTHR34042">
    <property type="entry name" value="TRANSCRIPTION REPRESSOR OFP17"/>
    <property type="match status" value="1"/>
</dbReference>
<dbReference type="InterPro" id="IPR044686">
    <property type="entry name" value="OFP17"/>
</dbReference>
<gene>
    <name evidence="8" type="primary">gb22022</name>
    <name evidence="8" type="ORF">PR202_gb22022</name>
</gene>